<keyword evidence="4" id="KW-1185">Reference proteome</keyword>
<dbReference type="EMBL" id="UGHR01000004">
    <property type="protein sequence ID" value="STR45513.1"/>
    <property type="molecule type" value="Genomic_DNA"/>
</dbReference>
<reference evidence="2 4" key="2">
    <citation type="submission" date="2019-03" db="EMBL/GenBank/DDBJ databases">
        <title>Genomic Encyclopedia of Type Strains, Phase IV (KMG-IV): sequencing the most valuable type-strain genomes for metagenomic binning, comparative biology and taxonomic classification.</title>
        <authorList>
            <person name="Goeker M."/>
        </authorList>
    </citation>
    <scope>NUCLEOTIDE SEQUENCE [LARGE SCALE GENOMIC DNA]</scope>
    <source>
        <strain evidence="2 4">DSM 3764</strain>
    </source>
</reference>
<proteinExistence type="predicted"/>
<name>A0A377SX00_9NEIS</name>
<evidence type="ECO:0000313" key="3">
    <source>
        <dbReference type="Proteomes" id="UP000255108"/>
    </source>
</evidence>
<sequence>MRYISGLLQIYKALILDHPLTGDNSLWIMLRLD</sequence>
<dbReference type="EMBL" id="SMBT01000004">
    <property type="protein sequence ID" value="TCU88012.1"/>
    <property type="molecule type" value="Genomic_DNA"/>
</dbReference>
<protein>
    <submittedName>
        <fullName evidence="1">Uncharacterized protein</fullName>
    </submittedName>
</protein>
<dbReference type="AlphaFoldDB" id="A0A377SX00"/>
<gene>
    <name evidence="2" type="ORF">EV682_104181</name>
    <name evidence="1" type="ORF">NCTC11159_04087</name>
</gene>
<dbReference type="Proteomes" id="UP000255108">
    <property type="component" value="Unassembled WGS sequence"/>
</dbReference>
<reference evidence="1 3" key="1">
    <citation type="submission" date="2018-06" db="EMBL/GenBank/DDBJ databases">
        <authorList>
            <consortium name="Pathogen Informatics"/>
            <person name="Doyle S."/>
        </authorList>
    </citation>
    <scope>NUCLEOTIDE SEQUENCE [LARGE SCALE GENOMIC DNA]</scope>
    <source>
        <strain evidence="1 3">NCTC11159</strain>
    </source>
</reference>
<evidence type="ECO:0000313" key="4">
    <source>
        <dbReference type="Proteomes" id="UP000295794"/>
    </source>
</evidence>
<evidence type="ECO:0000313" key="2">
    <source>
        <dbReference type="EMBL" id="TCU88012.1"/>
    </source>
</evidence>
<evidence type="ECO:0000313" key="1">
    <source>
        <dbReference type="EMBL" id="STR45513.1"/>
    </source>
</evidence>
<dbReference type="Proteomes" id="UP000295794">
    <property type="component" value="Unassembled WGS sequence"/>
</dbReference>
<accession>A0A377SX00</accession>
<organism evidence="1 3">
    <name type="scientific">Iodobacter fluviatilis</name>
    <dbReference type="NCBI Taxonomy" id="537"/>
    <lineage>
        <taxon>Bacteria</taxon>
        <taxon>Pseudomonadati</taxon>
        <taxon>Pseudomonadota</taxon>
        <taxon>Betaproteobacteria</taxon>
        <taxon>Neisseriales</taxon>
        <taxon>Chitinibacteraceae</taxon>
        <taxon>Iodobacter</taxon>
    </lineage>
</organism>